<dbReference type="EMBL" id="LS483452">
    <property type="protein sequence ID" value="SQH74457.1"/>
    <property type="molecule type" value="Genomic_DNA"/>
</dbReference>
<dbReference type="OrthoDB" id="6265811at2"/>
<name>A0A330M435_9GAMM</name>
<protein>
    <submittedName>
        <fullName evidence="2">Uncharacterized protein</fullName>
    </submittedName>
</protein>
<proteinExistence type="predicted"/>
<organism evidence="2 3">
    <name type="scientific">Shewanella benthica</name>
    <dbReference type="NCBI Taxonomy" id="43661"/>
    <lineage>
        <taxon>Bacteria</taxon>
        <taxon>Pseudomonadati</taxon>
        <taxon>Pseudomonadota</taxon>
        <taxon>Gammaproteobacteria</taxon>
        <taxon>Alteromonadales</taxon>
        <taxon>Shewanellaceae</taxon>
        <taxon>Shewanella</taxon>
    </lineage>
</organism>
<accession>A0A330M435</accession>
<dbReference type="AlphaFoldDB" id="A0A330M435"/>
<dbReference type="KEGG" id="sbk:SHEWBE_0468"/>
<evidence type="ECO:0000313" key="2">
    <source>
        <dbReference type="EMBL" id="SQH74457.1"/>
    </source>
</evidence>
<keyword evidence="1" id="KW-0732">Signal</keyword>
<evidence type="ECO:0000313" key="3">
    <source>
        <dbReference type="Proteomes" id="UP000250123"/>
    </source>
</evidence>
<feature type="chain" id="PRO_5016442800" evidence="1">
    <location>
        <begin position="20"/>
        <end position="159"/>
    </location>
</feature>
<sequence>MKIIITLFTFILIFSNAQASENQLTAIGNGVKSKLMKTISTSTDKHKFPAIYVYNTQKQQFLSKQDAEIYLLTLDDRPIWPKVTSHWTKETSQFSTTNEILSKTLPMLKLDKQYLILYDNLPAPMLEQFKAMDPELKLKDSTLKSVLSSLDNSRSYTTY</sequence>
<gene>
    <name evidence="2" type="ORF">SHEWBE_0468</name>
</gene>
<reference evidence="3" key="1">
    <citation type="submission" date="2018-06" db="EMBL/GenBank/DDBJ databases">
        <authorList>
            <person name="Cea G.-C."/>
            <person name="William W."/>
        </authorList>
    </citation>
    <scope>NUCLEOTIDE SEQUENCE [LARGE SCALE GENOMIC DNA]</scope>
    <source>
        <strain evidence="3">DB21MT-2</strain>
    </source>
</reference>
<feature type="signal peptide" evidence="1">
    <location>
        <begin position="1"/>
        <end position="19"/>
    </location>
</feature>
<dbReference type="Proteomes" id="UP000250123">
    <property type="component" value="Chromosome SHEWBE"/>
</dbReference>
<evidence type="ECO:0000256" key="1">
    <source>
        <dbReference type="SAM" id="SignalP"/>
    </source>
</evidence>